<organism evidence="6 7">
    <name type="scientific">Pyrrhoderma noxium</name>
    <dbReference type="NCBI Taxonomy" id="2282107"/>
    <lineage>
        <taxon>Eukaryota</taxon>
        <taxon>Fungi</taxon>
        <taxon>Dikarya</taxon>
        <taxon>Basidiomycota</taxon>
        <taxon>Agaricomycotina</taxon>
        <taxon>Agaricomycetes</taxon>
        <taxon>Hymenochaetales</taxon>
        <taxon>Hymenochaetaceae</taxon>
        <taxon>Pyrrhoderma</taxon>
    </lineage>
</organism>
<keyword evidence="3" id="KW-0067">ATP-binding</keyword>
<dbReference type="FunFam" id="3.40.50.300:FF:000618">
    <property type="entry name" value="ATP-binding cassette (ABC) transporter, putative"/>
    <property type="match status" value="1"/>
</dbReference>
<dbReference type="InterPro" id="IPR017871">
    <property type="entry name" value="ABC_transporter-like_CS"/>
</dbReference>
<feature type="region of interest" description="Disordered" evidence="4">
    <location>
        <begin position="1"/>
        <end position="42"/>
    </location>
</feature>
<dbReference type="FunCoup" id="A0A286UDP1">
    <property type="interactions" value="361"/>
</dbReference>
<feature type="domain" description="ABC transporter" evidence="5">
    <location>
        <begin position="83"/>
        <end position="334"/>
    </location>
</feature>
<protein>
    <submittedName>
        <fullName evidence="6">P-loop containing nucleoside triphosphate hydrolase</fullName>
    </submittedName>
</protein>
<accession>A0A286UDP1</accession>
<dbReference type="InterPro" id="IPR032781">
    <property type="entry name" value="ABC_tran_Xtn"/>
</dbReference>
<gene>
    <name evidence="6" type="ORF">PNOK_0613000</name>
</gene>
<evidence type="ECO:0000313" key="7">
    <source>
        <dbReference type="Proteomes" id="UP000217199"/>
    </source>
</evidence>
<dbReference type="FunFam" id="3.40.50.300:FF:001197">
    <property type="entry name" value="Putative ATP-binding cassette family ATPase"/>
    <property type="match status" value="1"/>
</dbReference>
<dbReference type="GO" id="GO:0005524">
    <property type="term" value="F:ATP binding"/>
    <property type="evidence" value="ECO:0007669"/>
    <property type="project" value="UniProtKB-KW"/>
</dbReference>
<evidence type="ECO:0000256" key="1">
    <source>
        <dbReference type="ARBA" id="ARBA00022737"/>
    </source>
</evidence>
<keyword evidence="2" id="KW-0547">Nucleotide-binding</keyword>
<dbReference type="InterPro" id="IPR003593">
    <property type="entry name" value="AAA+_ATPase"/>
</dbReference>
<dbReference type="InterPro" id="IPR050611">
    <property type="entry name" value="ABCF"/>
</dbReference>
<sequence>MPPKVSASKAKRLAEKAAKQAARGSTTTGSAEGSTFGSEASTPMTSLSAAASNEDLSAMAKLQLATDRSAAGVLVSDTKGRDIKIDQYTLSFHGRLLIEGGEIALNYGQRYGLLGENGSGKSTFLQSIAERDIDIPEHIDIYLVRGEAEPSEVNAVDFIVASAREKVARLEKRIEDLSVADEVDELALDAAYEELEELDPSTFETKAGSILHGLGFSQAMMKRPTKDMSGGWRMRVALARALFIKPHLLLLDEPTNHLDLGAVVWLEAYLSTYNHILVITSHSQDFMDSVCTNIMDLTPKKKLVYYTGNYTTYVRTKTENETNQMKAYAKQQEEIAHIKKFIASAGTYANLVKQAKSKQKIIDKMEAAGLVEKIEQPKPLRFNFEDIRKLPHQLLLLLTSPSRTLGKKRTIFTKTFHLVLTWTLVVLQPCEGTISKHVNLKLAKYSQHSADQLPYDKTPIEYFESLYKEKYPEKDIMSWRAQLGRFGISGSHQTSKIKQLSDGLRNRVVFSQLAMEHPHILLLDEPTNHLDMTSIDALARAIKEFEGGVVIVSHDFRLISQVAEELWEVKDKTIRNLTKEDISIVDYKKLLMKDSQSALEKAKLFSKSASRTKA</sequence>
<dbReference type="PANTHER" id="PTHR19211">
    <property type="entry name" value="ATP-BINDING TRANSPORT PROTEIN-RELATED"/>
    <property type="match status" value="1"/>
</dbReference>
<dbReference type="AlphaFoldDB" id="A0A286UDP1"/>
<keyword evidence="6" id="KW-0378">Hydrolase</keyword>
<reference evidence="6 7" key="1">
    <citation type="journal article" date="2017" name="Mol. Ecol.">
        <title>Comparative and population genomic landscape of Phellinus noxius: A hypervariable fungus causing root rot in trees.</title>
        <authorList>
            <person name="Chung C.L."/>
            <person name="Lee T.J."/>
            <person name="Akiba M."/>
            <person name="Lee H.H."/>
            <person name="Kuo T.H."/>
            <person name="Liu D."/>
            <person name="Ke H.M."/>
            <person name="Yokoi T."/>
            <person name="Roa M.B."/>
            <person name="Lu M.J."/>
            <person name="Chang Y.Y."/>
            <person name="Ann P.J."/>
            <person name="Tsai J.N."/>
            <person name="Chen C.Y."/>
            <person name="Tzean S.S."/>
            <person name="Ota Y."/>
            <person name="Hattori T."/>
            <person name="Sahashi N."/>
            <person name="Liou R.F."/>
            <person name="Kikuchi T."/>
            <person name="Tsai I.J."/>
        </authorList>
    </citation>
    <scope>NUCLEOTIDE SEQUENCE [LARGE SCALE GENOMIC DNA]</scope>
    <source>
        <strain evidence="6 7">FFPRI411160</strain>
    </source>
</reference>
<name>A0A286UDP1_9AGAM</name>
<proteinExistence type="predicted"/>
<keyword evidence="7" id="KW-1185">Reference proteome</keyword>
<dbReference type="OrthoDB" id="2110130at2759"/>
<dbReference type="Pfam" id="PF00005">
    <property type="entry name" value="ABC_tran"/>
    <property type="match status" value="2"/>
</dbReference>
<keyword evidence="1" id="KW-0677">Repeat</keyword>
<dbReference type="GO" id="GO:0016887">
    <property type="term" value="F:ATP hydrolysis activity"/>
    <property type="evidence" value="ECO:0007669"/>
    <property type="project" value="InterPro"/>
</dbReference>
<evidence type="ECO:0000259" key="5">
    <source>
        <dbReference type="PROSITE" id="PS50893"/>
    </source>
</evidence>
<feature type="compositionally biased region" description="Low complexity" evidence="4">
    <location>
        <begin position="21"/>
        <end position="41"/>
    </location>
</feature>
<dbReference type="InterPro" id="IPR003439">
    <property type="entry name" value="ABC_transporter-like_ATP-bd"/>
</dbReference>
<dbReference type="PROSITE" id="PS50893">
    <property type="entry name" value="ABC_TRANSPORTER_2"/>
    <property type="match status" value="1"/>
</dbReference>
<dbReference type="PROSITE" id="PS00211">
    <property type="entry name" value="ABC_TRANSPORTER_1"/>
    <property type="match status" value="1"/>
</dbReference>
<dbReference type="SMART" id="SM00382">
    <property type="entry name" value="AAA"/>
    <property type="match status" value="1"/>
</dbReference>
<dbReference type="Proteomes" id="UP000217199">
    <property type="component" value="Unassembled WGS sequence"/>
</dbReference>
<dbReference type="PANTHER" id="PTHR19211:SF15">
    <property type="entry name" value="ATP-BINDING CASSETTE SUB-FAMILY F MEMBER 2"/>
    <property type="match status" value="1"/>
</dbReference>
<dbReference type="SUPFAM" id="SSF52540">
    <property type="entry name" value="P-loop containing nucleoside triphosphate hydrolases"/>
    <property type="match status" value="2"/>
</dbReference>
<dbReference type="InParanoid" id="A0A286UDP1"/>
<evidence type="ECO:0000256" key="3">
    <source>
        <dbReference type="ARBA" id="ARBA00022840"/>
    </source>
</evidence>
<dbReference type="InterPro" id="IPR027417">
    <property type="entry name" value="P-loop_NTPase"/>
</dbReference>
<comment type="caution">
    <text evidence="6">The sequence shown here is derived from an EMBL/GenBank/DDBJ whole genome shotgun (WGS) entry which is preliminary data.</text>
</comment>
<dbReference type="EMBL" id="NBII01000006">
    <property type="protein sequence ID" value="PAV17644.1"/>
    <property type="molecule type" value="Genomic_DNA"/>
</dbReference>
<dbReference type="Pfam" id="PF12848">
    <property type="entry name" value="ABC_tran_Xtn"/>
    <property type="match status" value="1"/>
</dbReference>
<evidence type="ECO:0000313" key="6">
    <source>
        <dbReference type="EMBL" id="PAV17644.1"/>
    </source>
</evidence>
<dbReference type="STRING" id="2282107.A0A286UDP1"/>
<dbReference type="Gene3D" id="3.40.50.300">
    <property type="entry name" value="P-loop containing nucleotide triphosphate hydrolases"/>
    <property type="match status" value="2"/>
</dbReference>
<dbReference type="CDD" id="cd03221">
    <property type="entry name" value="ABCF_EF-3"/>
    <property type="match status" value="1"/>
</dbReference>
<evidence type="ECO:0000256" key="4">
    <source>
        <dbReference type="SAM" id="MobiDB-lite"/>
    </source>
</evidence>
<evidence type="ECO:0000256" key="2">
    <source>
        <dbReference type="ARBA" id="ARBA00022741"/>
    </source>
</evidence>